<reference evidence="1" key="1">
    <citation type="submission" date="2021-01" db="EMBL/GenBank/DDBJ databases">
        <authorList>
            <person name="Corre E."/>
            <person name="Pelletier E."/>
            <person name="Niang G."/>
            <person name="Scheremetjew M."/>
            <person name="Finn R."/>
            <person name="Kale V."/>
            <person name="Holt S."/>
            <person name="Cochrane G."/>
            <person name="Meng A."/>
            <person name="Brown T."/>
            <person name="Cohen L."/>
        </authorList>
    </citation>
    <scope>NUCLEOTIDE SEQUENCE</scope>
    <source>
        <strain evidence="1">CCMP281</strain>
    </source>
</reference>
<name>A0A7S3AJ08_9EUKA</name>
<evidence type="ECO:0000313" key="1">
    <source>
        <dbReference type="EMBL" id="CAE0104814.1"/>
    </source>
</evidence>
<dbReference type="AlphaFoldDB" id="A0A7S3AJ08"/>
<sequence>MAKMQPIYTDSLPIMHYPHLDSFMNSDMLRPLGATNKGFPRTESKNVISSPALMDSKRTSSELVSHECTGSAPARLKQPIFEASAGFRLQRSRCCTWPAHVPWLPGRIKWSCSRSLALRCIGAMSPRSQPQEWQDLGQSFLMN</sequence>
<protein>
    <submittedName>
        <fullName evidence="1">Uncharacterized protein</fullName>
    </submittedName>
</protein>
<accession>A0A7S3AJ08</accession>
<proteinExistence type="predicted"/>
<organism evidence="1">
    <name type="scientific">Haptolina ericina</name>
    <dbReference type="NCBI Taxonomy" id="156174"/>
    <lineage>
        <taxon>Eukaryota</taxon>
        <taxon>Haptista</taxon>
        <taxon>Haptophyta</taxon>
        <taxon>Prymnesiophyceae</taxon>
        <taxon>Prymnesiales</taxon>
        <taxon>Prymnesiaceae</taxon>
        <taxon>Haptolina</taxon>
    </lineage>
</organism>
<gene>
    <name evidence="1" type="ORF">HERI1096_LOCUS5472</name>
</gene>
<dbReference type="EMBL" id="HBHX01009859">
    <property type="protein sequence ID" value="CAE0104814.1"/>
    <property type="molecule type" value="Transcribed_RNA"/>
</dbReference>